<reference evidence="3 4" key="1">
    <citation type="submission" date="2019-11" db="EMBL/GenBank/DDBJ databases">
        <title>Whole-genome sequence of a the green, strictly anaerobic photosynthetic bacterium Heliobacillus mobilis DSM 6151.</title>
        <authorList>
            <person name="Kyndt J.A."/>
            <person name="Meyer T.E."/>
        </authorList>
    </citation>
    <scope>NUCLEOTIDE SEQUENCE [LARGE SCALE GENOMIC DNA]</scope>
    <source>
        <strain evidence="3 4">DSM 6151</strain>
    </source>
</reference>
<dbReference type="InterPro" id="IPR008988">
    <property type="entry name" value="Transcriptional_repressor_C"/>
</dbReference>
<keyword evidence="1" id="KW-0408">Iron</keyword>
<dbReference type="SUPFAM" id="SSF50037">
    <property type="entry name" value="C-terminal domain of transcriptional repressors"/>
    <property type="match status" value="1"/>
</dbReference>
<name>A0A6I3SNW4_HELMO</name>
<dbReference type="InterPro" id="IPR007167">
    <property type="entry name" value="Fe-transptr_FeoA-like"/>
</dbReference>
<dbReference type="RefSeq" id="WP_155477800.1">
    <property type="nucleotide sequence ID" value="NZ_WNKU01000033.1"/>
</dbReference>
<keyword evidence="4" id="KW-1185">Reference proteome</keyword>
<sequence>MRLSLDRVKKGQHIVIRSIPNEMVRAQAIRFGISEGAEVVCQEIIPAGPVVIRKNKQEIAIGRNLARQIGVELVG</sequence>
<dbReference type="GO" id="GO:0046914">
    <property type="term" value="F:transition metal ion binding"/>
    <property type="evidence" value="ECO:0007669"/>
    <property type="project" value="InterPro"/>
</dbReference>
<dbReference type="AlphaFoldDB" id="A0A6I3SNW4"/>
<dbReference type="OrthoDB" id="2111964at2"/>
<dbReference type="Gene3D" id="2.30.30.90">
    <property type="match status" value="1"/>
</dbReference>
<dbReference type="InterPro" id="IPR038157">
    <property type="entry name" value="FeoA_core_dom"/>
</dbReference>
<proteinExistence type="predicted"/>
<organism evidence="3 4">
    <name type="scientific">Heliobacterium mobile</name>
    <name type="common">Heliobacillus mobilis</name>
    <dbReference type="NCBI Taxonomy" id="28064"/>
    <lineage>
        <taxon>Bacteria</taxon>
        <taxon>Bacillati</taxon>
        <taxon>Bacillota</taxon>
        <taxon>Clostridia</taxon>
        <taxon>Eubacteriales</taxon>
        <taxon>Heliobacteriaceae</taxon>
        <taxon>Heliobacterium</taxon>
    </lineage>
</organism>
<accession>A0A6I3SNW4</accession>
<dbReference type="EMBL" id="WNKU01000033">
    <property type="protein sequence ID" value="MTV50721.1"/>
    <property type="molecule type" value="Genomic_DNA"/>
</dbReference>
<comment type="caution">
    <text evidence="3">The sequence shown here is derived from an EMBL/GenBank/DDBJ whole genome shotgun (WGS) entry which is preliminary data.</text>
</comment>
<evidence type="ECO:0000256" key="1">
    <source>
        <dbReference type="ARBA" id="ARBA00023004"/>
    </source>
</evidence>
<evidence type="ECO:0000313" key="4">
    <source>
        <dbReference type="Proteomes" id="UP000430670"/>
    </source>
</evidence>
<dbReference type="Pfam" id="PF04023">
    <property type="entry name" value="FeoA"/>
    <property type="match status" value="1"/>
</dbReference>
<dbReference type="SMART" id="SM00899">
    <property type="entry name" value="FeoA"/>
    <property type="match status" value="1"/>
</dbReference>
<evidence type="ECO:0000259" key="2">
    <source>
        <dbReference type="SMART" id="SM00899"/>
    </source>
</evidence>
<evidence type="ECO:0000313" key="3">
    <source>
        <dbReference type="EMBL" id="MTV50721.1"/>
    </source>
</evidence>
<protein>
    <submittedName>
        <fullName evidence="3">Ferrous iron transport protein A</fullName>
    </submittedName>
</protein>
<dbReference type="Proteomes" id="UP000430670">
    <property type="component" value="Unassembled WGS sequence"/>
</dbReference>
<gene>
    <name evidence="3" type="ORF">GJ688_17450</name>
</gene>
<feature type="domain" description="Ferrous iron transporter FeoA-like" evidence="2">
    <location>
        <begin position="3"/>
        <end position="73"/>
    </location>
</feature>